<dbReference type="Gene3D" id="3.40.50.10840">
    <property type="entry name" value="Putative sugar-binding, N-terminal domain"/>
    <property type="match status" value="1"/>
</dbReference>
<feature type="domain" description="Four-carbon acid sugar kinase N-terminal" evidence="7">
    <location>
        <begin position="4"/>
        <end position="214"/>
    </location>
</feature>
<dbReference type="EMBL" id="AP023420">
    <property type="protein sequence ID" value="BCK83998.1"/>
    <property type="molecule type" value="Genomic_DNA"/>
</dbReference>
<keyword evidence="6" id="KW-0119">Carbohydrate metabolism</keyword>
<dbReference type="AlphaFoldDB" id="A0A810Q6T0"/>
<keyword evidence="5" id="KW-0067">ATP-binding</keyword>
<dbReference type="InterPro" id="IPR010737">
    <property type="entry name" value="4-carb_acid_sugar_kinase_N"/>
</dbReference>
<dbReference type="Gene3D" id="3.40.980.20">
    <property type="entry name" value="Four-carbon acid sugar kinase, nucleotide binding domain"/>
    <property type="match status" value="1"/>
</dbReference>
<evidence type="ECO:0000259" key="7">
    <source>
        <dbReference type="Pfam" id="PF07005"/>
    </source>
</evidence>
<dbReference type="SUPFAM" id="SSF142764">
    <property type="entry name" value="YgbK-like"/>
    <property type="match status" value="1"/>
</dbReference>
<dbReference type="InterPro" id="IPR042213">
    <property type="entry name" value="NBD_C_sf"/>
</dbReference>
<dbReference type="Proteomes" id="UP000679848">
    <property type="component" value="Chromosome"/>
</dbReference>
<comment type="similarity">
    <text evidence="1">Belongs to the four-carbon acid sugar kinase family.</text>
</comment>
<proteinExistence type="inferred from homology"/>
<evidence type="ECO:0000313" key="9">
    <source>
        <dbReference type="EMBL" id="BCK83998.1"/>
    </source>
</evidence>
<reference evidence="9" key="1">
    <citation type="submission" date="2020-09" db="EMBL/GenBank/DDBJ databases">
        <title>New species isolated from human feces.</title>
        <authorList>
            <person name="Kitahara M."/>
            <person name="Shigeno Y."/>
            <person name="Shime M."/>
            <person name="Matsumoto Y."/>
            <person name="Nakamura S."/>
            <person name="Motooka D."/>
            <person name="Fukuoka S."/>
            <person name="Nishikawa H."/>
            <person name="Benno Y."/>
        </authorList>
    </citation>
    <scope>NUCLEOTIDE SEQUENCE</scope>
    <source>
        <strain evidence="9">MM59</strain>
    </source>
</reference>
<evidence type="ECO:0000256" key="4">
    <source>
        <dbReference type="ARBA" id="ARBA00022777"/>
    </source>
</evidence>
<dbReference type="InterPro" id="IPR031475">
    <property type="entry name" value="NBD_C"/>
</dbReference>
<evidence type="ECO:0000313" key="10">
    <source>
        <dbReference type="Proteomes" id="UP000679848"/>
    </source>
</evidence>
<organism evidence="9 10">
    <name type="scientific">Pusillibacter faecalis</name>
    <dbReference type="NCBI Taxonomy" id="2714358"/>
    <lineage>
        <taxon>Bacteria</taxon>
        <taxon>Bacillati</taxon>
        <taxon>Bacillota</taxon>
        <taxon>Clostridia</taxon>
        <taxon>Eubacteriales</taxon>
        <taxon>Oscillospiraceae</taxon>
        <taxon>Pusillibacter</taxon>
    </lineage>
</organism>
<evidence type="ECO:0000256" key="2">
    <source>
        <dbReference type="ARBA" id="ARBA00022679"/>
    </source>
</evidence>
<keyword evidence="3" id="KW-0547">Nucleotide-binding</keyword>
<dbReference type="KEGG" id="pfaa:MM59RIKEN_13170"/>
<name>A0A810Q6T0_9FIRM</name>
<evidence type="ECO:0000256" key="1">
    <source>
        <dbReference type="ARBA" id="ARBA00005715"/>
    </source>
</evidence>
<evidence type="ECO:0000256" key="5">
    <source>
        <dbReference type="ARBA" id="ARBA00022840"/>
    </source>
</evidence>
<dbReference type="Pfam" id="PF07005">
    <property type="entry name" value="SBD_N"/>
    <property type="match status" value="1"/>
</dbReference>
<gene>
    <name evidence="9" type="primary">ygbK</name>
    <name evidence="9" type="ORF">MM59RIKEN_13170</name>
</gene>
<dbReference type="InterPro" id="IPR037051">
    <property type="entry name" value="4-carb_acid_sugar_kinase_N_sf"/>
</dbReference>
<dbReference type="GO" id="GO:0005524">
    <property type="term" value="F:ATP binding"/>
    <property type="evidence" value="ECO:0007669"/>
    <property type="project" value="UniProtKB-KW"/>
</dbReference>
<feature type="domain" description="Four-carbon acid sugar kinase nucleotide binding" evidence="8">
    <location>
        <begin position="235"/>
        <end position="403"/>
    </location>
</feature>
<accession>A0A810Q6T0</accession>
<keyword evidence="4" id="KW-0418">Kinase</keyword>
<keyword evidence="2" id="KW-0808">Transferase</keyword>
<keyword evidence="10" id="KW-1185">Reference proteome</keyword>
<dbReference type="RefSeq" id="WP_187027836.1">
    <property type="nucleotide sequence ID" value="NZ_AP023420.1"/>
</dbReference>
<dbReference type="Pfam" id="PF17042">
    <property type="entry name" value="NBD_C"/>
    <property type="match status" value="1"/>
</dbReference>
<protein>
    <submittedName>
        <fullName evidence="9">Membrane protein</fullName>
    </submittedName>
</protein>
<dbReference type="GO" id="GO:0016301">
    <property type="term" value="F:kinase activity"/>
    <property type="evidence" value="ECO:0007669"/>
    <property type="project" value="UniProtKB-KW"/>
</dbReference>
<evidence type="ECO:0000259" key="8">
    <source>
        <dbReference type="Pfam" id="PF17042"/>
    </source>
</evidence>
<evidence type="ECO:0000256" key="3">
    <source>
        <dbReference type="ARBA" id="ARBA00022741"/>
    </source>
</evidence>
<evidence type="ECO:0000256" key="6">
    <source>
        <dbReference type="ARBA" id="ARBA00023277"/>
    </source>
</evidence>
<sequence length="421" mass="45463">MIKLLMIADDFSGALDAGVQFAARGAATRVVTDLDCDFLETDAEVLVMVAETRHLPPQKAYDVVYHVARNAREAGVPYIYKKTDSALRGNVGSELAAVMDAADADVMPFLPAFPKLNRVTRNGVHYVDGVPVAESIFGQDPFEPVTVSFLPDILRSQTEKPTVIHRLSGDAAPVCPGIQIYDAETDADLARLSRALGTEGVHISAGCAGFAAALADLLKLHGPAPRQPRLPALFLVACGSVNPVTLRQMRMAEQHGFVHIHLTPEQKLEPAWLESQECREKIALWLEAVRENGRCIMDVNDPDGTEDTSAYARAHHLTTGELRERIAVQLACIMKRLLDGGLDATMLCTGGDTLLALMRAVGVNELTPICEMDTGTVLTSFAYRGKSYYIISKSGGFGEPRLFCELAALVGGGNQKEDTAC</sequence>